<dbReference type="Gene3D" id="2.50.20.10">
    <property type="entry name" value="Lipoprotein localisation LolA/LolB/LppX"/>
    <property type="match status" value="1"/>
</dbReference>
<sequence length="244" mass="28595">MIINKRWLLLIVFTCLFLVLLLPLLVTGCKMTPEKLARKVAGKMNALHSYHVKGRAEVITPDLVRVYYLEQWFKEPDLYRLDIKSEEGAKQVILGRGERVWVYHPELEDFYEINNQEGEENLLPFFLNFFWNSLITGQEVEILGVEELSRGSAYKLRIIPQRADPHWSMEKIWIGKRDLIPYLAEIYDDQGNLRKTFDFEEITLDINIGPEIFKGDSFSLLHGRIPCFFILFTFANRILSSYAE</sequence>
<dbReference type="InterPro" id="IPR052944">
    <property type="entry name" value="Sporulation_related"/>
</dbReference>
<feature type="domain" description="Uncharacterized protein TP-0789" evidence="1">
    <location>
        <begin position="94"/>
        <end position="203"/>
    </location>
</feature>
<dbReference type="InterPro" id="IPR004564">
    <property type="entry name" value="OM_lipoprot_carrier_LolA-like"/>
</dbReference>
<accession>A0A424YF53</accession>
<evidence type="ECO:0000313" key="3">
    <source>
        <dbReference type="Proteomes" id="UP000285138"/>
    </source>
</evidence>
<dbReference type="InterPro" id="IPR029046">
    <property type="entry name" value="LolA/LolB/LppX"/>
</dbReference>
<dbReference type="PROSITE" id="PS51257">
    <property type="entry name" value="PROKAR_LIPOPROTEIN"/>
    <property type="match status" value="1"/>
</dbReference>
<reference evidence="2 3" key="1">
    <citation type="submission" date="2018-08" db="EMBL/GenBank/DDBJ databases">
        <title>The metabolism and importance of syntrophic acetate oxidation coupled to methane or sulfide production in haloalkaline environments.</title>
        <authorList>
            <person name="Timmers P.H.A."/>
            <person name="Vavourakis C.D."/>
            <person name="Sorokin D.Y."/>
            <person name="Sinninghe Damste J.S."/>
            <person name="Muyzer G."/>
            <person name="Stams A.J.M."/>
            <person name="Plugge C.M."/>
        </authorList>
    </citation>
    <scope>NUCLEOTIDE SEQUENCE [LARGE SCALE GENOMIC DNA]</scope>
    <source>
        <strain evidence="2">MSAO_Bac1</strain>
    </source>
</reference>
<keyword evidence="2" id="KW-0449">Lipoprotein</keyword>
<name>A0A424YF53_9FIRM</name>
<dbReference type="AlphaFoldDB" id="A0A424YF53"/>
<dbReference type="CDD" id="cd16325">
    <property type="entry name" value="LolA"/>
    <property type="match status" value="1"/>
</dbReference>
<dbReference type="Pfam" id="PF17131">
    <property type="entry name" value="LolA_like"/>
    <property type="match status" value="1"/>
</dbReference>
<organism evidence="2 3">
    <name type="scientific">Candidatus Syntrophonatronum acetioxidans</name>
    <dbReference type="NCBI Taxonomy" id="1795816"/>
    <lineage>
        <taxon>Bacteria</taxon>
        <taxon>Bacillati</taxon>
        <taxon>Bacillota</taxon>
        <taxon>Clostridia</taxon>
        <taxon>Eubacteriales</taxon>
        <taxon>Syntrophomonadaceae</taxon>
        <taxon>Candidatus Syntrophonatronum</taxon>
    </lineage>
</organism>
<evidence type="ECO:0000259" key="1">
    <source>
        <dbReference type="Pfam" id="PF17131"/>
    </source>
</evidence>
<protein>
    <submittedName>
        <fullName evidence="2">Outer membrane lipoprotein carrier protein LolA</fullName>
    </submittedName>
</protein>
<dbReference type="EMBL" id="QZAA01000125">
    <property type="protein sequence ID" value="RQD76274.1"/>
    <property type="molecule type" value="Genomic_DNA"/>
</dbReference>
<dbReference type="PANTHER" id="PTHR37507:SF2">
    <property type="entry name" value="SPORULATION PROTEIN YDCC"/>
    <property type="match status" value="1"/>
</dbReference>
<comment type="caution">
    <text evidence="2">The sequence shown here is derived from an EMBL/GenBank/DDBJ whole genome shotgun (WGS) entry which is preliminary data.</text>
</comment>
<gene>
    <name evidence="2" type="ORF">D5R97_04685</name>
</gene>
<proteinExistence type="predicted"/>
<dbReference type="PANTHER" id="PTHR37507">
    <property type="entry name" value="SPORULATION PROTEIN YDCC"/>
    <property type="match status" value="1"/>
</dbReference>
<dbReference type="InterPro" id="IPR033399">
    <property type="entry name" value="TP_0789-like"/>
</dbReference>
<evidence type="ECO:0000313" key="2">
    <source>
        <dbReference type="EMBL" id="RQD76274.1"/>
    </source>
</evidence>
<dbReference type="Proteomes" id="UP000285138">
    <property type="component" value="Unassembled WGS sequence"/>
</dbReference>
<dbReference type="SUPFAM" id="SSF89392">
    <property type="entry name" value="Prokaryotic lipoproteins and lipoprotein localization factors"/>
    <property type="match status" value="1"/>
</dbReference>